<dbReference type="Gene3D" id="3.80.10.10">
    <property type="entry name" value="Ribonuclease Inhibitor"/>
    <property type="match status" value="1"/>
</dbReference>
<dbReference type="Proteomes" id="UP001470230">
    <property type="component" value="Unassembled WGS sequence"/>
</dbReference>
<dbReference type="SUPFAM" id="SSF52047">
    <property type="entry name" value="RNI-like"/>
    <property type="match status" value="1"/>
</dbReference>
<dbReference type="InterPro" id="IPR032675">
    <property type="entry name" value="LRR_dom_sf"/>
</dbReference>
<evidence type="ECO:0008006" key="3">
    <source>
        <dbReference type="Google" id="ProtNLM"/>
    </source>
</evidence>
<organism evidence="1 2">
    <name type="scientific">Tritrichomonas musculus</name>
    <dbReference type="NCBI Taxonomy" id="1915356"/>
    <lineage>
        <taxon>Eukaryota</taxon>
        <taxon>Metamonada</taxon>
        <taxon>Parabasalia</taxon>
        <taxon>Tritrichomonadida</taxon>
        <taxon>Tritrichomonadidae</taxon>
        <taxon>Tritrichomonas</taxon>
    </lineage>
</organism>
<evidence type="ECO:0000313" key="1">
    <source>
        <dbReference type="EMBL" id="KAK8852540.1"/>
    </source>
</evidence>
<gene>
    <name evidence="1" type="ORF">M9Y10_017525</name>
</gene>
<name>A0ABR2HTT4_9EUKA</name>
<protein>
    <recommendedName>
        <fullName evidence="3">Leucine Rich Repeat family protein</fullName>
    </recommendedName>
</protein>
<evidence type="ECO:0000313" key="2">
    <source>
        <dbReference type="Proteomes" id="UP001470230"/>
    </source>
</evidence>
<sequence>MKNGNLVATNLEEIKNLLNYGKELYGKIITIQGILIKKEHKKPIKDIIYHGKPKLICFDNCIIGEFSHSVFRDFGCSLSVNNCQLTPETGEMILRALDPYSPVDVDLSNNNLGDQGCEELLNYIKDVISSGIQGFRRLNLTNNNFSEERIKDMNNFICTEHASFITIQQKKILSKSFNLISS</sequence>
<accession>A0ABR2HTT4</accession>
<reference evidence="1 2" key="1">
    <citation type="submission" date="2024-04" db="EMBL/GenBank/DDBJ databases">
        <title>Tritrichomonas musculus Genome.</title>
        <authorList>
            <person name="Alves-Ferreira E."/>
            <person name="Grigg M."/>
            <person name="Lorenzi H."/>
            <person name="Galac M."/>
        </authorList>
    </citation>
    <scope>NUCLEOTIDE SEQUENCE [LARGE SCALE GENOMIC DNA]</scope>
    <source>
        <strain evidence="1 2">EAF2021</strain>
    </source>
</reference>
<proteinExistence type="predicted"/>
<comment type="caution">
    <text evidence="1">The sequence shown here is derived from an EMBL/GenBank/DDBJ whole genome shotgun (WGS) entry which is preliminary data.</text>
</comment>
<keyword evidence="2" id="KW-1185">Reference proteome</keyword>
<dbReference type="EMBL" id="JAPFFF010000023">
    <property type="protein sequence ID" value="KAK8852540.1"/>
    <property type="molecule type" value="Genomic_DNA"/>
</dbReference>